<comment type="caution">
    <text evidence="2">The sequence shown here is derived from an EMBL/GenBank/DDBJ whole genome shotgun (WGS) entry which is preliminary data.</text>
</comment>
<sequence length="235" mass="27498">MKFSLKYILLSVFILITTISKAQNISQNSGWAASINSFKISEKTGIHFDVQFRSADNLDYLRNVLIRPGFTYFFDKTKNATVGYAFILTNQGNSFNNDLIEHRIWEQFIYNIPIVKNVQLTNRLRLEQRFIEQNIDDVFSQRIRYFFRSVVPLQKNENNFTKGAFLALQNEIFINLQNKEKLNNHSFDQNRAYLAAGYRLNTKIDFELGYLNQYSKGTANSTTNNIFQVAVYSRF</sequence>
<dbReference type="AlphaFoldDB" id="A0A179DFT3"/>
<keyword evidence="1" id="KW-0732">Signal</keyword>
<keyword evidence="3" id="KW-1185">Reference proteome</keyword>
<dbReference type="Proteomes" id="UP000078459">
    <property type="component" value="Unassembled WGS sequence"/>
</dbReference>
<dbReference type="STRING" id="1826909.A5893_09235"/>
<feature type="signal peptide" evidence="1">
    <location>
        <begin position="1"/>
        <end position="22"/>
    </location>
</feature>
<evidence type="ECO:0000313" key="3">
    <source>
        <dbReference type="Proteomes" id="UP000078459"/>
    </source>
</evidence>
<gene>
    <name evidence="2" type="ORF">A5893_09235</name>
</gene>
<evidence type="ECO:0000256" key="1">
    <source>
        <dbReference type="SAM" id="SignalP"/>
    </source>
</evidence>
<dbReference type="RefSeq" id="WP_068822370.1">
    <property type="nucleotide sequence ID" value="NZ_LWHJ01000027.1"/>
</dbReference>
<dbReference type="OrthoDB" id="1118734at2"/>
<evidence type="ECO:0008006" key="4">
    <source>
        <dbReference type="Google" id="ProtNLM"/>
    </source>
</evidence>
<protein>
    <recommendedName>
        <fullName evidence="4">DUF2490 domain-containing protein</fullName>
    </recommendedName>
</protein>
<reference evidence="2 3" key="1">
    <citation type="submission" date="2016-04" db="EMBL/GenBank/DDBJ databases">
        <authorList>
            <person name="Evans L.H."/>
            <person name="Alamgir A."/>
            <person name="Owens N."/>
            <person name="Weber N.D."/>
            <person name="Virtaneva K."/>
            <person name="Barbian K."/>
            <person name="Babar A."/>
            <person name="Rosenke K."/>
        </authorList>
    </citation>
    <scope>NUCLEOTIDE SEQUENCE [LARGE SCALE GENOMIC DNA]</scope>
    <source>
        <strain evidence="2 3">CCM 8644</strain>
    </source>
</reference>
<feature type="chain" id="PRO_5008100571" description="DUF2490 domain-containing protein" evidence="1">
    <location>
        <begin position="23"/>
        <end position="235"/>
    </location>
</feature>
<name>A0A179DFT3_9SPHI</name>
<accession>A0A179DFT3</accession>
<dbReference type="Pfam" id="PF10677">
    <property type="entry name" value="DUF2490"/>
    <property type="match status" value="1"/>
</dbReference>
<reference evidence="2 3" key="2">
    <citation type="submission" date="2016-06" db="EMBL/GenBank/DDBJ databases">
        <title>Pedobacter psychrophilus sp. nov., isolated from Antarctic fragmentary rock.</title>
        <authorList>
            <person name="Svec P."/>
        </authorList>
    </citation>
    <scope>NUCLEOTIDE SEQUENCE [LARGE SCALE GENOMIC DNA]</scope>
    <source>
        <strain evidence="2 3">CCM 8644</strain>
    </source>
</reference>
<dbReference type="EMBL" id="LWHJ01000027">
    <property type="protein sequence ID" value="OAQ39754.1"/>
    <property type="molecule type" value="Genomic_DNA"/>
</dbReference>
<proteinExistence type="predicted"/>
<dbReference type="InterPro" id="IPR019619">
    <property type="entry name" value="DUF2490"/>
</dbReference>
<organism evidence="2 3">
    <name type="scientific">Pedobacter psychrophilus</name>
    <dbReference type="NCBI Taxonomy" id="1826909"/>
    <lineage>
        <taxon>Bacteria</taxon>
        <taxon>Pseudomonadati</taxon>
        <taxon>Bacteroidota</taxon>
        <taxon>Sphingobacteriia</taxon>
        <taxon>Sphingobacteriales</taxon>
        <taxon>Sphingobacteriaceae</taxon>
        <taxon>Pedobacter</taxon>
    </lineage>
</organism>
<evidence type="ECO:0000313" key="2">
    <source>
        <dbReference type="EMBL" id="OAQ39754.1"/>
    </source>
</evidence>